<dbReference type="InterPro" id="IPR012923">
    <property type="entry name" value="Csm3"/>
</dbReference>
<feature type="compositionally biased region" description="Basic and acidic residues" evidence="8">
    <location>
        <begin position="213"/>
        <end position="231"/>
    </location>
</feature>
<accession>A0A3P8VAQ7</accession>
<dbReference type="Ensembl" id="ENSCSET00000012553.1">
    <property type="protein sequence ID" value="ENSCSEP00000012403.1"/>
    <property type="gene ID" value="ENSCSEG00000008013.1"/>
</dbReference>
<dbReference type="PANTHER" id="PTHR13220:SF11">
    <property type="entry name" value="TIMELESS-INTERACTING PROTEIN"/>
    <property type="match status" value="1"/>
</dbReference>
<dbReference type="GO" id="GO:0043111">
    <property type="term" value="P:replication fork arrest"/>
    <property type="evidence" value="ECO:0007669"/>
    <property type="project" value="TreeGrafter"/>
</dbReference>
<feature type="region of interest" description="Disordered" evidence="8">
    <location>
        <begin position="193"/>
        <end position="373"/>
    </location>
</feature>
<dbReference type="OrthoDB" id="437078at2759"/>
<feature type="compositionally biased region" description="Polar residues" evidence="8">
    <location>
        <begin position="342"/>
        <end position="363"/>
    </location>
</feature>
<dbReference type="RefSeq" id="XP_008308915.1">
    <property type="nucleotide sequence ID" value="XM_008310693.3"/>
</dbReference>
<comment type="similarity">
    <text evidence="2 7">Belongs to the CSM3 family.</text>
</comment>
<reference evidence="10" key="3">
    <citation type="submission" date="2025-09" db="UniProtKB">
        <authorList>
            <consortium name="Ensembl"/>
        </authorList>
    </citation>
    <scope>IDENTIFICATION</scope>
</reference>
<comment type="function">
    <text evidence="7">Plays an important role in the control of DNA replication and the maintenance of replication fork stability.</text>
</comment>
<protein>
    <recommendedName>
        <fullName evidence="3 7">TIMELESS-interacting protein</fullName>
    </recommendedName>
</protein>
<reference evidence="10 11" key="1">
    <citation type="journal article" date="2014" name="Nat. Genet.">
        <title>Whole-genome sequence of a flatfish provides insights into ZW sex chromosome evolution and adaptation to a benthic lifestyle.</title>
        <authorList>
            <person name="Chen S."/>
            <person name="Zhang G."/>
            <person name="Shao C."/>
            <person name="Huang Q."/>
            <person name="Liu G."/>
            <person name="Zhang P."/>
            <person name="Song W."/>
            <person name="An N."/>
            <person name="Chalopin D."/>
            <person name="Volff J.N."/>
            <person name="Hong Y."/>
            <person name="Li Q."/>
            <person name="Sha Z."/>
            <person name="Zhou H."/>
            <person name="Xie M."/>
            <person name="Yu Q."/>
            <person name="Liu Y."/>
            <person name="Xiang H."/>
            <person name="Wang N."/>
            <person name="Wu K."/>
            <person name="Yang C."/>
            <person name="Zhou Q."/>
            <person name="Liao X."/>
            <person name="Yang L."/>
            <person name="Hu Q."/>
            <person name="Zhang J."/>
            <person name="Meng L."/>
            <person name="Jin L."/>
            <person name="Tian Y."/>
            <person name="Lian J."/>
            <person name="Yang J."/>
            <person name="Miao G."/>
            <person name="Liu S."/>
            <person name="Liang Z."/>
            <person name="Yan F."/>
            <person name="Li Y."/>
            <person name="Sun B."/>
            <person name="Zhang H."/>
            <person name="Zhang J."/>
            <person name="Zhu Y."/>
            <person name="Du M."/>
            <person name="Zhao Y."/>
            <person name="Schartl M."/>
            <person name="Tang Q."/>
            <person name="Wang J."/>
        </authorList>
    </citation>
    <scope>NUCLEOTIDE SEQUENCE</scope>
</reference>
<evidence type="ECO:0000256" key="5">
    <source>
        <dbReference type="ARBA" id="ARBA00023242"/>
    </source>
</evidence>
<dbReference type="OMA" id="WRDEVMG"/>
<feature type="compositionally biased region" description="Basic and acidic residues" evidence="8">
    <location>
        <begin position="285"/>
        <end position="298"/>
    </location>
</feature>
<dbReference type="STRING" id="244447.ENSCSEP00000012403"/>
<dbReference type="GO" id="GO:0031297">
    <property type="term" value="P:replication fork processing"/>
    <property type="evidence" value="ECO:0007669"/>
    <property type="project" value="UniProtKB-UniRule"/>
</dbReference>
<feature type="region of interest" description="Disordered" evidence="8">
    <location>
        <begin position="1"/>
        <end position="53"/>
    </location>
</feature>
<evidence type="ECO:0000256" key="2">
    <source>
        <dbReference type="ARBA" id="ARBA00006075"/>
    </source>
</evidence>
<keyword evidence="11" id="KW-1185">Reference proteome</keyword>
<dbReference type="GO" id="GO:0003677">
    <property type="term" value="F:DNA binding"/>
    <property type="evidence" value="ECO:0007669"/>
    <property type="project" value="TreeGrafter"/>
</dbReference>
<organism evidence="10 11">
    <name type="scientific">Cynoglossus semilaevis</name>
    <name type="common">Tongue sole</name>
    <dbReference type="NCBI Taxonomy" id="244447"/>
    <lineage>
        <taxon>Eukaryota</taxon>
        <taxon>Metazoa</taxon>
        <taxon>Chordata</taxon>
        <taxon>Craniata</taxon>
        <taxon>Vertebrata</taxon>
        <taxon>Euteleostomi</taxon>
        <taxon>Actinopterygii</taxon>
        <taxon>Neopterygii</taxon>
        <taxon>Teleostei</taxon>
        <taxon>Neoteleostei</taxon>
        <taxon>Acanthomorphata</taxon>
        <taxon>Carangaria</taxon>
        <taxon>Pleuronectiformes</taxon>
        <taxon>Pleuronectoidei</taxon>
        <taxon>Cynoglossidae</taxon>
        <taxon>Cynoglossinae</taxon>
        <taxon>Cynoglossus</taxon>
    </lineage>
</organism>
<dbReference type="AlphaFoldDB" id="A0A3P8VAQ7"/>
<dbReference type="GO" id="GO:0031298">
    <property type="term" value="C:replication fork protection complex"/>
    <property type="evidence" value="ECO:0007669"/>
    <property type="project" value="TreeGrafter"/>
</dbReference>
<evidence type="ECO:0000256" key="7">
    <source>
        <dbReference type="RuleBase" id="RU366049"/>
    </source>
</evidence>
<dbReference type="CTD" id="54962"/>
<feature type="compositionally biased region" description="Acidic residues" evidence="8">
    <location>
        <begin position="35"/>
        <end position="47"/>
    </location>
</feature>
<sequence length="373" mass="42109">MVKRIRHNISDNEGSEDEALFPLPPPHSPGQTGQDEGDLMLNDDEGGDVSKLADVPVAKRKVVRRPQPKLDSHRLISDRGLPSLRTMFDNVHFKGKGHEAADLRLLMQKMENWAHRLYPKLQFEDFIDKVEKLGAKKEVQTCLKRIRLDMPLTHEDFIGKDGEDTDQPEPRVFEDADPFGEVSFVNEAPRPIYSTPVAAAPPTPSPVVPSLTEEQRRRMELNRQRALEKRMSRCQQPLTDSQNSSFPSTAEEPMSSSENVLTDLNNQMELEEELVSVPKPTGLSPHKDSDPLDKSELHQEEEEEKQESEEPESVTQSPSECKLEKTLADFTQLKEVEEPGEQETSIHTPQQDAIVSSESTQNGEEQDEEMTAS</sequence>
<dbReference type="GO" id="GO:0006974">
    <property type="term" value="P:DNA damage response"/>
    <property type="evidence" value="ECO:0007669"/>
    <property type="project" value="UniProtKB-KW"/>
</dbReference>
<evidence type="ECO:0000313" key="10">
    <source>
        <dbReference type="Ensembl" id="ENSCSEP00000012403.1"/>
    </source>
</evidence>
<dbReference type="GeneTree" id="ENSGT00390000005764"/>
<dbReference type="PANTHER" id="PTHR13220">
    <property type="entry name" value="TIMELESS INTERACTING-RELATED"/>
    <property type="match status" value="1"/>
</dbReference>
<feature type="compositionally biased region" description="Acidic residues" evidence="8">
    <location>
        <begin position="364"/>
        <end position="373"/>
    </location>
</feature>
<dbReference type="Proteomes" id="UP000265120">
    <property type="component" value="Chromosome 5"/>
</dbReference>
<evidence type="ECO:0000259" key="9">
    <source>
        <dbReference type="Pfam" id="PF07962"/>
    </source>
</evidence>
<keyword evidence="4 7" id="KW-0227">DNA damage</keyword>
<dbReference type="InParanoid" id="A0A3P8VAQ7"/>
<dbReference type="Pfam" id="PF07962">
    <property type="entry name" value="Swi3"/>
    <property type="match status" value="1"/>
</dbReference>
<feature type="compositionally biased region" description="Basic and acidic residues" evidence="8">
    <location>
        <begin position="321"/>
        <end position="337"/>
    </location>
</feature>
<dbReference type="GO" id="GO:0000076">
    <property type="term" value="P:DNA replication checkpoint signaling"/>
    <property type="evidence" value="ECO:0007669"/>
    <property type="project" value="UniProtKB-UniRule"/>
</dbReference>
<feature type="compositionally biased region" description="Polar residues" evidence="8">
    <location>
        <begin position="233"/>
        <end position="268"/>
    </location>
</feature>
<evidence type="ECO:0000256" key="1">
    <source>
        <dbReference type="ARBA" id="ARBA00004123"/>
    </source>
</evidence>
<dbReference type="FunCoup" id="A0A3P8VAQ7">
    <property type="interactions" value="837"/>
</dbReference>
<evidence type="ECO:0000313" key="11">
    <source>
        <dbReference type="Proteomes" id="UP000265120"/>
    </source>
</evidence>
<dbReference type="GeneID" id="103379213"/>
<keyword evidence="6 7" id="KW-0131">Cell cycle</keyword>
<evidence type="ECO:0000256" key="3">
    <source>
        <dbReference type="ARBA" id="ARBA00018750"/>
    </source>
</evidence>
<feature type="domain" description="Chromosome segregation in meiosis protein 3" evidence="9">
    <location>
        <begin position="69"/>
        <end position="150"/>
    </location>
</feature>
<keyword evidence="5 7" id="KW-0539">Nucleus</keyword>
<comment type="subcellular location">
    <subcellularLocation>
        <location evidence="1 7">Nucleus</location>
    </subcellularLocation>
</comment>
<evidence type="ECO:0000256" key="8">
    <source>
        <dbReference type="SAM" id="MobiDB-lite"/>
    </source>
</evidence>
<dbReference type="KEGG" id="csem:103379213"/>
<proteinExistence type="inferred from homology"/>
<name>A0A3P8VAQ7_CYNSE</name>
<evidence type="ECO:0000256" key="6">
    <source>
        <dbReference type="ARBA" id="ARBA00023306"/>
    </source>
</evidence>
<reference evidence="10" key="2">
    <citation type="submission" date="2025-08" db="UniProtKB">
        <authorList>
            <consortium name="Ensembl"/>
        </authorList>
    </citation>
    <scope>IDENTIFICATION</scope>
</reference>
<dbReference type="InterPro" id="IPR040038">
    <property type="entry name" value="TIPIN/Csm3/Swi3"/>
</dbReference>
<feature type="compositionally biased region" description="Acidic residues" evidence="8">
    <location>
        <begin position="299"/>
        <end position="312"/>
    </location>
</feature>
<evidence type="ECO:0000256" key="4">
    <source>
        <dbReference type="ARBA" id="ARBA00022763"/>
    </source>
</evidence>